<evidence type="ECO:0008006" key="4">
    <source>
        <dbReference type="Google" id="ProtNLM"/>
    </source>
</evidence>
<feature type="transmembrane region" description="Helical" evidence="1">
    <location>
        <begin position="106"/>
        <end position="130"/>
    </location>
</feature>
<dbReference type="Proteomes" id="UP000279446">
    <property type="component" value="Unassembled WGS sequence"/>
</dbReference>
<feature type="transmembrane region" description="Helical" evidence="1">
    <location>
        <begin position="236"/>
        <end position="258"/>
    </location>
</feature>
<reference evidence="2 3" key="1">
    <citation type="submission" date="2018-12" db="EMBL/GenBank/DDBJ databases">
        <authorList>
            <person name="Sun L."/>
            <person name="Chen Z."/>
        </authorList>
    </citation>
    <scope>NUCLEOTIDE SEQUENCE [LARGE SCALE GENOMIC DNA]</scope>
    <source>
        <strain evidence="2 3">DSM 15890</strain>
    </source>
</reference>
<organism evidence="2 3">
    <name type="scientific">Paenibacillus anaericanus</name>
    <dbReference type="NCBI Taxonomy" id="170367"/>
    <lineage>
        <taxon>Bacteria</taxon>
        <taxon>Bacillati</taxon>
        <taxon>Bacillota</taxon>
        <taxon>Bacilli</taxon>
        <taxon>Bacillales</taxon>
        <taxon>Paenibacillaceae</taxon>
        <taxon>Paenibacillus</taxon>
    </lineage>
</organism>
<feature type="transmembrane region" description="Helical" evidence="1">
    <location>
        <begin position="50"/>
        <end position="72"/>
    </location>
</feature>
<feature type="transmembrane region" description="Helical" evidence="1">
    <location>
        <begin position="142"/>
        <end position="162"/>
    </location>
</feature>
<keyword evidence="1" id="KW-0812">Transmembrane</keyword>
<name>A0A433XVP0_9BACL</name>
<dbReference type="RefSeq" id="WP_127195085.1">
    <property type="nucleotide sequence ID" value="NZ_RZNY01000050.1"/>
</dbReference>
<keyword evidence="1" id="KW-1133">Transmembrane helix</keyword>
<comment type="caution">
    <text evidence="2">The sequence shown here is derived from an EMBL/GenBank/DDBJ whole genome shotgun (WGS) entry which is preliminary data.</text>
</comment>
<proteinExistence type="predicted"/>
<sequence>MRDFLNGQTFYLKKDTTFRSICFIFLIGSIALLVLTVSKGGMDISSPMKPLSMAASFSLFLYFVIPMQACFFSTEGFEYGSVKNIIASGQSRTSYFMGKFLSEIKVIIWCVLQFTGLFYVLYMIVTLISGAHIGDDSLREDAIAGFTALGFNIMYLAAYSAIVMMVGMLVRKTASAIIITFVIIFGDFLLSGYLKDSSSAFLRMVSDNTLMTQILKFSGMYVKDSERVLLTSMNDYVHVGLIPLIIIAICLTVTVISFEKRDIHT</sequence>
<keyword evidence="1" id="KW-0472">Membrane</keyword>
<evidence type="ECO:0000313" key="2">
    <source>
        <dbReference type="EMBL" id="RUT38788.1"/>
    </source>
</evidence>
<dbReference type="OrthoDB" id="2593805at2"/>
<dbReference type="AlphaFoldDB" id="A0A433XVP0"/>
<evidence type="ECO:0000256" key="1">
    <source>
        <dbReference type="SAM" id="Phobius"/>
    </source>
</evidence>
<feature type="transmembrane region" description="Helical" evidence="1">
    <location>
        <begin position="174"/>
        <end position="194"/>
    </location>
</feature>
<gene>
    <name evidence="2" type="ORF">EJP82_26590</name>
</gene>
<feature type="transmembrane region" description="Helical" evidence="1">
    <location>
        <begin position="21"/>
        <end position="38"/>
    </location>
</feature>
<accession>A0A433XVP0</accession>
<keyword evidence="3" id="KW-1185">Reference proteome</keyword>
<dbReference type="EMBL" id="RZNY01000050">
    <property type="protein sequence ID" value="RUT38788.1"/>
    <property type="molecule type" value="Genomic_DNA"/>
</dbReference>
<protein>
    <recommendedName>
        <fullName evidence="4">ABC transporter permease</fullName>
    </recommendedName>
</protein>
<evidence type="ECO:0000313" key="3">
    <source>
        <dbReference type="Proteomes" id="UP000279446"/>
    </source>
</evidence>